<sequence length="94" mass="10414">MLVLEEVKALLQLLVCLPQLLQLLQGLLSHCALLLLEDCESSSGCCPLFRELCAPVLQMVLLLGCHMKLFLQVPVSVYNLVILLLQLGVVCLQR</sequence>
<accession>A0A6B0UD27</accession>
<protein>
    <submittedName>
        <fullName evidence="2">Uncharacterized protein</fullName>
    </submittedName>
</protein>
<proteinExistence type="predicted"/>
<evidence type="ECO:0000313" key="2">
    <source>
        <dbReference type="EMBL" id="MXU87010.1"/>
    </source>
</evidence>
<organism evidence="2">
    <name type="scientific">Ixodes ricinus</name>
    <name type="common">Common tick</name>
    <name type="synonym">Acarus ricinus</name>
    <dbReference type="NCBI Taxonomy" id="34613"/>
    <lineage>
        <taxon>Eukaryota</taxon>
        <taxon>Metazoa</taxon>
        <taxon>Ecdysozoa</taxon>
        <taxon>Arthropoda</taxon>
        <taxon>Chelicerata</taxon>
        <taxon>Arachnida</taxon>
        <taxon>Acari</taxon>
        <taxon>Parasitiformes</taxon>
        <taxon>Ixodida</taxon>
        <taxon>Ixodoidea</taxon>
        <taxon>Ixodidae</taxon>
        <taxon>Ixodinae</taxon>
        <taxon>Ixodes</taxon>
    </lineage>
</organism>
<feature type="transmembrane region" description="Helical" evidence="1">
    <location>
        <begin position="75"/>
        <end position="92"/>
    </location>
</feature>
<keyword evidence="1" id="KW-1133">Transmembrane helix</keyword>
<keyword evidence="1" id="KW-0812">Transmembrane</keyword>
<name>A0A6B0UD27_IXORI</name>
<evidence type="ECO:0000256" key="1">
    <source>
        <dbReference type="SAM" id="Phobius"/>
    </source>
</evidence>
<dbReference type="EMBL" id="GIFC01004927">
    <property type="protein sequence ID" value="MXU87010.1"/>
    <property type="molecule type" value="Transcribed_RNA"/>
</dbReference>
<dbReference type="AlphaFoldDB" id="A0A6B0UD27"/>
<keyword evidence="1" id="KW-0472">Membrane</keyword>
<reference evidence="2" key="1">
    <citation type="submission" date="2019-12" db="EMBL/GenBank/DDBJ databases">
        <title>An insight into the sialome of adult female Ixodes ricinus ticks feeding for 6 days.</title>
        <authorList>
            <person name="Perner J."/>
            <person name="Ribeiro J.M.C."/>
        </authorList>
    </citation>
    <scope>NUCLEOTIDE SEQUENCE</scope>
    <source>
        <strain evidence="2">Semi-engorged</strain>
        <tissue evidence="2">Salivary glands</tissue>
    </source>
</reference>